<dbReference type="InterPro" id="IPR006439">
    <property type="entry name" value="HAD-SF_hydro_IA"/>
</dbReference>
<comment type="caution">
    <text evidence="1">The sequence shown here is derived from an EMBL/GenBank/DDBJ whole genome shotgun (WGS) entry which is preliminary data.</text>
</comment>
<dbReference type="RefSeq" id="WP_018304304.1">
    <property type="nucleotide sequence ID" value="NZ_KB902313.1"/>
</dbReference>
<dbReference type="InterPro" id="IPR023214">
    <property type="entry name" value="HAD_sf"/>
</dbReference>
<gene>
    <name evidence="1" type="ORF">Wenmar_00171</name>
</gene>
<proteinExistence type="predicted"/>
<evidence type="ECO:0000313" key="1">
    <source>
        <dbReference type="EMBL" id="KIQ70797.1"/>
    </source>
</evidence>
<accession>A0A0D0QEN3</accession>
<dbReference type="PANTHER" id="PTHR18901:SF38">
    <property type="entry name" value="PSEUDOURIDINE-5'-PHOSPHATASE"/>
    <property type="match status" value="1"/>
</dbReference>
<dbReference type="SFLD" id="SFLDS00003">
    <property type="entry name" value="Haloacid_Dehalogenase"/>
    <property type="match status" value="1"/>
</dbReference>
<dbReference type="Proteomes" id="UP000035100">
    <property type="component" value="Unassembled WGS sequence"/>
</dbReference>
<reference evidence="1 2" key="1">
    <citation type="submission" date="2013-01" db="EMBL/GenBank/DDBJ databases">
        <authorList>
            <person name="Fiebig A."/>
            <person name="Goeker M."/>
            <person name="Klenk H.-P.P."/>
        </authorList>
    </citation>
    <scope>NUCLEOTIDE SEQUENCE [LARGE SCALE GENOMIC DNA]</scope>
    <source>
        <strain evidence="1 2">DSM 24838</strain>
    </source>
</reference>
<sequence length="217" mass="22947">MRYKAVIFDMDGTLIDSERLVIEAGLAAFRAMDLPERRDVLTDLIGTVGEAAPTLRAAFGAAFDHEGFGALWDLEVQRMFASGIPLRPGADELLGLLADSGVPVALATNSRTQTARESLRSAGIAHRFPEAHVWGRDRVDRPKPAPDLYLRAAEGLGVAPADCLAFEDSDVGTVAALAAGMTVIQIPDQRPPATRDAHILAESLLDGARAAGVLPAA</sequence>
<dbReference type="PRINTS" id="PR00413">
    <property type="entry name" value="HADHALOGNASE"/>
</dbReference>
<keyword evidence="2" id="KW-1185">Reference proteome</keyword>
<dbReference type="Gene3D" id="3.40.50.1000">
    <property type="entry name" value="HAD superfamily/HAD-like"/>
    <property type="match status" value="1"/>
</dbReference>
<dbReference type="SUPFAM" id="SSF56784">
    <property type="entry name" value="HAD-like"/>
    <property type="match status" value="1"/>
</dbReference>
<organism evidence="1 2">
    <name type="scientific">Wenxinia marina DSM 24838</name>
    <dbReference type="NCBI Taxonomy" id="1123501"/>
    <lineage>
        <taxon>Bacteria</taxon>
        <taxon>Pseudomonadati</taxon>
        <taxon>Pseudomonadota</taxon>
        <taxon>Alphaproteobacteria</taxon>
        <taxon>Rhodobacterales</taxon>
        <taxon>Roseobacteraceae</taxon>
        <taxon>Wenxinia</taxon>
    </lineage>
</organism>
<name>A0A0D0QEN3_9RHOB</name>
<dbReference type="InterPro" id="IPR036412">
    <property type="entry name" value="HAD-like_sf"/>
</dbReference>
<dbReference type="SFLD" id="SFLDG01129">
    <property type="entry name" value="C1.5:_HAD__Beta-PGM__Phosphata"/>
    <property type="match status" value="1"/>
</dbReference>
<dbReference type="NCBIfam" id="TIGR01509">
    <property type="entry name" value="HAD-SF-IA-v3"/>
    <property type="match status" value="1"/>
</dbReference>
<dbReference type="Pfam" id="PF00702">
    <property type="entry name" value="Hydrolase"/>
    <property type="match status" value="1"/>
</dbReference>
<dbReference type="EMBL" id="AONG01000003">
    <property type="protein sequence ID" value="KIQ70797.1"/>
    <property type="molecule type" value="Genomic_DNA"/>
</dbReference>
<dbReference type="InterPro" id="IPR023198">
    <property type="entry name" value="PGP-like_dom2"/>
</dbReference>
<dbReference type="STRING" id="1123501.Wenmar_00171"/>
<dbReference type="Gene3D" id="1.10.150.240">
    <property type="entry name" value="Putative phosphatase, domain 2"/>
    <property type="match status" value="1"/>
</dbReference>
<dbReference type="CDD" id="cd07505">
    <property type="entry name" value="HAD_BPGM-like"/>
    <property type="match status" value="1"/>
</dbReference>
<dbReference type="PANTHER" id="PTHR18901">
    <property type="entry name" value="2-DEOXYGLUCOSE-6-PHOSPHATE PHOSPHATASE 2"/>
    <property type="match status" value="1"/>
</dbReference>
<dbReference type="eggNOG" id="COG0637">
    <property type="taxonomic scope" value="Bacteria"/>
</dbReference>
<dbReference type="OrthoDB" id="9782449at2"/>
<dbReference type="AlphaFoldDB" id="A0A0D0QEN3"/>
<protein>
    <submittedName>
        <fullName evidence="1">Haloacid dehalogenase superfamily, subfamily IA, variant 3 with third motif having DD or ED</fullName>
    </submittedName>
</protein>
<evidence type="ECO:0000313" key="2">
    <source>
        <dbReference type="Proteomes" id="UP000035100"/>
    </source>
</evidence>